<organism evidence="2 3">
    <name type="scientific">Streptomyces viridosporus (strain ATCC 14672 / DSM 40746 / JCM 4963 / KCTC 9882 / NRRL B-12104 / FH 1290)</name>
    <name type="common">Streptomyces ghanaensis</name>
    <dbReference type="NCBI Taxonomy" id="566461"/>
    <lineage>
        <taxon>Bacteria</taxon>
        <taxon>Bacillati</taxon>
        <taxon>Actinomycetota</taxon>
        <taxon>Actinomycetes</taxon>
        <taxon>Kitasatosporales</taxon>
        <taxon>Streptomycetaceae</taxon>
        <taxon>Streptomyces</taxon>
    </lineage>
</organism>
<feature type="compositionally biased region" description="Basic and acidic residues" evidence="1">
    <location>
        <begin position="161"/>
        <end position="180"/>
    </location>
</feature>
<dbReference type="eggNOG" id="ENOG5031PSH">
    <property type="taxonomic scope" value="Bacteria"/>
</dbReference>
<sequence>MPLPPWELQPAPQGRDAARRRRLRHAGRRYPAGRGQARSVTRRSSGTGSSCFRSQAAVFDPVRSGIAPPASTADGTAGTVGAMSDPKAMNLRFPDPAQRAAIAAAAKQAGVSMQEYILSAAYDRATAVERRFLEGFRASMARSGAAFAAEPSSIDAGAEQRASEREARRELERPERGRVA</sequence>
<feature type="compositionally biased region" description="Low complexity" evidence="1">
    <location>
        <begin position="38"/>
        <end position="52"/>
    </location>
</feature>
<evidence type="ECO:0000313" key="2">
    <source>
        <dbReference type="EMBL" id="EFE71811.2"/>
    </source>
</evidence>
<dbReference type="EMBL" id="DS999641">
    <property type="protein sequence ID" value="EFE71811.2"/>
    <property type="molecule type" value="Genomic_DNA"/>
</dbReference>
<gene>
    <name evidence="2" type="ORF">SSFG_07047</name>
</gene>
<dbReference type="Proteomes" id="UP000003824">
    <property type="component" value="Unassembled WGS sequence"/>
</dbReference>
<evidence type="ECO:0000313" key="3">
    <source>
        <dbReference type="Proteomes" id="UP000003824"/>
    </source>
</evidence>
<evidence type="ECO:0000256" key="1">
    <source>
        <dbReference type="SAM" id="MobiDB-lite"/>
    </source>
</evidence>
<feature type="compositionally biased region" description="Basic residues" evidence="1">
    <location>
        <begin position="18"/>
        <end position="28"/>
    </location>
</feature>
<feature type="region of interest" description="Disordered" evidence="1">
    <location>
        <begin position="1"/>
        <end position="52"/>
    </location>
</feature>
<proteinExistence type="predicted"/>
<reference evidence="3" key="1">
    <citation type="submission" date="2008-12" db="EMBL/GenBank/DDBJ databases">
        <title>Annotation of Streptomyces ghanaensis ATCC 14672.</title>
        <authorList>
            <consortium name="The Broad Institute Genome Sequencing Platform"/>
            <consortium name="Broad Institute Microbial Sequencing Center"/>
            <person name="Fischbach M."/>
            <person name="Ward D."/>
            <person name="Young S."/>
            <person name="Kodira C.D."/>
            <person name="Zeng Q."/>
            <person name="Koehrsen M."/>
            <person name="Godfrey P."/>
            <person name="Alvarado L."/>
            <person name="Berlin A.M."/>
            <person name="Borenstein D."/>
            <person name="Chen Z."/>
            <person name="Engels R."/>
            <person name="Freedman E."/>
            <person name="Gellesch M."/>
            <person name="Goldberg J."/>
            <person name="Griggs A."/>
            <person name="Gujja S."/>
            <person name="Heiman D.I."/>
            <person name="Hepburn T.A."/>
            <person name="Howarth C."/>
            <person name="Jen D."/>
            <person name="Larson L."/>
            <person name="Lewis B."/>
            <person name="Mehta T."/>
            <person name="Park D."/>
            <person name="Pearson M."/>
            <person name="Roberts A."/>
            <person name="Saif S."/>
            <person name="Shea T.D."/>
            <person name="Shenoy N."/>
            <person name="Sisk P."/>
            <person name="Stolte C."/>
            <person name="Sykes S.N."/>
            <person name="Walk T."/>
            <person name="White J."/>
            <person name="Yandava C."/>
            <person name="Straight P."/>
            <person name="Clardy J."/>
            <person name="Hung D."/>
            <person name="Kolter R."/>
            <person name="Mekalanos J."/>
            <person name="Walker S."/>
            <person name="Walsh C.T."/>
            <person name="Wieland B.L.C."/>
            <person name="Ilzarbe M."/>
            <person name="Galagan J."/>
            <person name="Nusbaum C."/>
            <person name="Birren B."/>
        </authorList>
    </citation>
    <scope>NUCLEOTIDE SEQUENCE [LARGE SCALE GENOMIC DNA]</scope>
    <source>
        <strain evidence="3">ATCC 14672 / DSM 40746 / JCM 4963 / KCTC 9882 / NRRL B-12104 / FH 1290</strain>
    </source>
</reference>
<dbReference type="AlphaFoldDB" id="D6A6Y5"/>
<protein>
    <submittedName>
        <fullName evidence="2">Predicted protein</fullName>
    </submittedName>
</protein>
<feature type="region of interest" description="Disordered" evidence="1">
    <location>
        <begin position="147"/>
        <end position="180"/>
    </location>
</feature>
<accession>D6A6Y5</accession>
<name>D6A6Y5_STRV1</name>